<gene>
    <name evidence="3" type="ORF">SAMN05444266_103204</name>
</gene>
<evidence type="ECO:0000256" key="2">
    <source>
        <dbReference type="SAM" id="Phobius"/>
    </source>
</evidence>
<keyword evidence="2" id="KW-0812">Transmembrane</keyword>
<evidence type="ECO:0000313" key="4">
    <source>
        <dbReference type="Proteomes" id="UP000184420"/>
    </source>
</evidence>
<keyword evidence="2" id="KW-1133">Transmembrane helix</keyword>
<keyword evidence="2" id="KW-0472">Membrane</keyword>
<name>A0A1M7AB48_9BACT</name>
<dbReference type="STRING" id="1419482.SAMN05444266_103204"/>
<sequence length="129" mass="14621">MTEKPLKIVLYIILGVCVLSFVMTIFGNSALRGAREDIKAAKRSADSAITELKKSQDRVDSINADMDVLKQYASNIRKFVELSDQQKVLEETRSAAEKKRLKDHIDSLRNEIKKDSLPVIEVSVFKPRK</sequence>
<evidence type="ECO:0000256" key="1">
    <source>
        <dbReference type="SAM" id="Coils"/>
    </source>
</evidence>
<feature type="coiled-coil region" evidence="1">
    <location>
        <begin position="31"/>
        <end position="58"/>
    </location>
</feature>
<accession>A0A1M7AB48</accession>
<evidence type="ECO:0000313" key="3">
    <source>
        <dbReference type="EMBL" id="SHL39866.1"/>
    </source>
</evidence>
<dbReference type="AlphaFoldDB" id="A0A1M7AB48"/>
<protein>
    <submittedName>
        <fullName evidence="3">Uncharacterized protein</fullName>
    </submittedName>
</protein>
<proteinExistence type="predicted"/>
<organism evidence="3 4">
    <name type="scientific">Chitinophaga jiangningensis</name>
    <dbReference type="NCBI Taxonomy" id="1419482"/>
    <lineage>
        <taxon>Bacteria</taxon>
        <taxon>Pseudomonadati</taxon>
        <taxon>Bacteroidota</taxon>
        <taxon>Chitinophagia</taxon>
        <taxon>Chitinophagales</taxon>
        <taxon>Chitinophagaceae</taxon>
        <taxon>Chitinophaga</taxon>
    </lineage>
</organism>
<reference evidence="3 4" key="1">
    <citation type="submission" date="2016-11" db="EMBL/GenBank/DDBJ databases">
        <authorList>
            <person name="Jaros S."/>
            <person name="Januszkiewicz K."/>
            <person name="Wedrychowicz H."/>
        </authorList>
    </citation>
    <scope>NUCLEOTIDE SEQUENCE [LARGE SCALE GENOMIC DNA]</scope>
    <source>
        <strain evidence="3 4">DSM 27406</strain>
    </source>
</reference>
<dbReference type="RefSeq" id="WP_073079927.1">
    <property type="nucleotide sequence ID" value="NZ_FRBL01000003.1"/>
</dbReference>
<keyword evidence="4" id="KW-1185">Reference proteome</keyword>
<dbReference type="EMBL" id="FRBL01000003">
    <property type="protein sequence ID" value="SHL39866.1"/>
    <property type="molecule type" value="Genomic_DNA"/>
</dbReference>
<feature type="transmembrane region" description="Helical" evidence="2">
    <location>
        <begin position="6"/>
        <end position="26"/>
    </location>
</feature>
<keyword evidence="1" id="KW-0175">Coiled coil</keyword>
<dbReference type="Proteomes" id="UP000184420">
    <property type="component" value="Unassembled WGS sequence"/>
</dbReference>